<keyword evidence="5 8" id="KW-0949">S-adenosyl-L-methionine</keyword>
<dbReference type="Pfam" id="PF02086">
    <property type="entry name" value="MethyltransfD12"/>
    <property type="match status" value="1"/>
</dbReference>
<protein>
    <recommendedName>
        <fullName evidence="2 8">Site-specific DNA-methyltransferase (adenine-specific)</fullName>
        <ecNumber evidence="2 8">2.1.1.72</ecNumber>
    </recommendedName>
</protein>
<dbReference type="GO" id="GO:0009007">
    <property type="term" value="F:site-specific DNA-methyltransferase (adenine-specific) activity"/>
    <property type="evidence" value="ECO:0007669"/>
    <property type="project" value="UniProtKB-UniRule"/>
</dbReference>
<dbReference type="SUPFAM" id="SSF53335">
    <property type="entry name" value="S-adenosyl-L-methionine-dependent methyltransferases"/>
    <property type="match status" value="1"/>
</dbReference>
<proteinExistence type="inferred from homology"/>
<evidence type="ECO:0000256" key="5">
    <source>
        <dbReference type="ARBA" id="ARBA00022691"/>
    </source>
</evidence>
<feature type="binding site" evidence="7">
    <location>
        <position position="15"/>
    </location>
    <ligand>
        <name>S-adenosyl-L-methionine</name>
        <dbReference type="ChEBI" id="CHEBI:59789"/>
    </ligand>
</feature>
<dbReference type="AlphaFoldDB" id="A0AAN1UUU5"/>
<dbReference type="PIRSF" id="PIRSF000398">
    <property type="entry name" value="M_m6A_EcoRV"/>
    <property type="match status" value="1"/>
</dbReference>
<dbReference type="GO" id="GO:1904047">
    <property type="term" value="F:S-adenosyl-L-methionine binding"/>
    <property type="evidence" value="ECO:0007669"/>
    <property type="project" value="TreeGrafter"/>
</dbReference>
<gene>
    <name evidence="9" type="ORF">DOP62_09720</name>
</gene>
<dbReference type="EC" id="2.1.1.72" evidence="2 8"/>
<dbReference type="Gene3D" id="3.40.50.150">
    <property type="entry name" value="Vaccinia Virus protein VP39"/>
    <property type="match status" value="1"/>
</dbReference>
<dbReference type="GO" id="GO:0006298">
    <property type="term" value="P:mismatch repair"/>
    <property type="evidence" value="ECO:0007669"/>
    <property type="project" value="TreeGrafter"/>
</dbReference>
<feature type="binding site" evidence="7">
    <location>
        <position position="178"/>
    </location>
    <ligand>
        <name>S-adenosyl-L-methionine</name>
        <dbReference type="ChEBI" id="CHEBI:59789"/>
    </ligand>
</feature>
<evidence type="ECO:0000256" key="2">
    <source>
        <dbReference type="ARBA" id="ARBA00011900"/>
    </source>
</evidence>
<evidence type="ECO:0000256" key="1">
    <source>
        <dbReference type="ARBA" id="ARBA00006594"/>
    </source>
</evidence>
<organism evidence="9 10">
    <name type="scientific">Synechococcus elongatus PCC 11801</name>
    <dbReference type="NCBI Taxonomy" id="2219813"/>
    <lineage>
        <taxon>Bacteria</taxon>
        <taxon>Bacillati</taxon>
        <taxon>Cyanobacteriota</taxon>
        <taxon>Cyanophyceae</taxon>
        <taxon>Synechococcales</taxon>
        <taxon>Synechococcaceae</taxon>
        <taxon>Synechococcus</taxon>
    </lineage>
</organism>
<dbReference type="PROSITE" id="PS00092">
    <property type="entry name" value="N6_MTASE"/>
    <property type="match status" value="1"/>
</dbReference>
<evidence type="ECO:0000256" key="3">
    <source>
        <dbReference type="ARBA" id="ARBA00022603"/>
    </source>
</evidence>
<reference evidence="9 10" key="1">
    <citation type="journal article" date="2018" name="Sci. Rep.">
        <title>Genome Features and Biochemical Characteristics of a Robust, Fast Growing and Naturally Transformable Cyanobacterium Synechococcus elongatus PCC 11801 Isolated from India.</title>
        <authorList>
            <person name="Jaiswal D."/>
            <person name="Sengupta A."/>
            <person name="Sohoni S."/>
            <person name="Sengupta S."/>
            <person name="Phadnavis A.G."/>
            <person name="Pakrasi H.B."/>
            <person name="Wangikar P.P."/>
        </authorList>
    </citation>
    <scope>NUCLEOTIDE SEQUENCE [LARGE SCALE GENOMIC DNA]</scope>
    <source>
        <strain evidence="9 10">PCC 11801</strain>
    </source>
</reference>
<dbReference type="InterPro" id="IPR023095">
    <property type="entry name" value="Ade_MeTrfase_dom_2"/>
</dbReference>
<dbReference type="NCBIfam" id="TIGR00571">
    <property type="entry name" value="dam"/>
    <property type="match status" value="1"/>
</dbReference>
<dbReference type="EMBL" id="CP030139">
    <property type="protein sequence ID" value="AZB72961.1"/>
    <property type="molecule type" value="Genomic_DNA"/>
</dbReference>
<evidence type="ECO:0000256" key="4">
    <source>
        <dbReference type="ARBA" id="ARBA00022679"/>
    </source>
</evidence>
<evidence type="ECO:0000256" key="6">
    <source>
        <dbReference type="ARBA" id="ARBA00047942"/>
    </source>
</evidence>
<dbReference type="PANTHER" id="PTHR30481">
    <property type="entry name" value="DNA ADENINE METHYLASE"/>
    <property type="match status" value="1"/>
</dbReference>
<sequence>MPDPAIAPLKPPLKWAGGKRWLVPKLQGLVQGLDYDRLVEPFCGGLAVTLSLKPRRALLNDINPHLINFYQQVKAGLEVTIPLENDPDLYYQYRQAFNQTDLPSALSAQYFYYLNRTGFNGLCRFNSKGEFNVPFGRYKAIHYRHDFLDYFQLFQDYQFCLGDFDQLTVTAQDLIYADPPYDVEFRQYAKEGFNWDDQVRLAHWLAAANSPVIASNQATPRILELYQSLGFQVVTCLAPRRISCNGDRQPALEMIATKGVHQGWEIAFQSS</sequence>
<dbReference type="GO" id="GO:0009307">
    <property type="term" value="P:DNA restriction-modification system"/>
    <property type="evidence" value="ECO:0007669"/>
    <property type="project" value="InterPro"/>
</dbReference>
<keyword evidence="4 8" id="KW-0808">Transferase</keyword>
<evidence type="ECO:0000256" key="7">
    <source>
        <dbReference type="PIRSR" id="PIRSR000398-1"/>
    </source>
</evidence>
<comment type="similarity">
    <text evidence="1 8">Belongs to the N(4)/N(6)-methyltransferase family.</text>
</comment>
<name>A0AAN1UUU5_SYNEL</name>
<evidence type="ECO:0000313" key="9">
    <source>
        <dbReference type="EMBL" id="AZB72961.1"/>
    </source>
</evidence>
<dbReference type="GO" id="GO:0032259">
    <property type="term" value="P:methylation"/>
    <property type="evidence" value="ECO:0007669"/>
    <property type="project" value="UniProtKB-KW"/>
</dbReference>
<dbReference type="Proteomes" id="UP000267249">
    <property type="component" value="Chromosome"/>
</dbReference>
<dbReference type="InterPro" id="IPR012263">
    <property type="entry name" value="M_m6A_EcoRV"/>
</dbReference>
<dbReference type="InterPro" id="IPR012327">
    <property type="entry name" value="MeTrfase_D12"/>
</dbReference>
<keyword evidence="3 8" id="KW-0489">Methyltransferase</keyword>
<dbReference type="GO" id="GO:0043565">
    <property type="term" value="F:sequence-specific DNA binding"/>
    <property type="evidence" value="ECO:0007669"/>
    <property type="project" value="TreeGrafter"/>
</dbReference>
<evidence type="ECO:0000313" key="10">
    <source>
        <dbReference type="Proteomes" id="UP000267249"/>
    </source>
</evidence>
<accession>A0AAN1UUU5</accession>
<dbReference type="RefSeq" id="WP_208673317.1">
    <property type="nucleotide sequence ID" value="NZ_CP030139.2"/>
</dbReference>
<feature type="binding site" evidence="7">
    <location>
        <position position="61"/>
    </location>
    <ligand>
        <name>S-adenosyl-L-methionine</name>
        <dbReference type="ChEBI" id="CHEBI:59789"/>
    </ligand>
</feature>
<dbReference type="PANTHER" id="PTHR30481:SF3">
    <property type="entry name" value="DNA ADENINE METHYLASE"/>
    <property type="match status" value="1"/>
</dbReference>
<evidence type="ECO:0000256" key="8">
    <source>
        <dbReference type="RuleBase" id="RU361257"/>
    </source>
</evidence>
<dbReference type="InterPro" id="IPR029063">
    <property type="entry name" value="SAM-dependent_MTases_sf"/>
</dbReference>
<dbReference type="REBASE" id="281892">
    <property type="entry name" value="M.Sel11801ORF9720P"/>
</dbReference>
<feature type="binding site" evidence="7">
    <location>
        <position position="19"/>
    </location>
    <ligand>
        <name>S-adenosyl-L-methionine</name>
        <dbReference type="ChEBI" id="CHEBI:59789"/>
    </ligand>
</feature>
<dbReference type="PRINTS" id="PR00505">
    <property type="entry name" value="D12N6MTFRASE"/>
</dbReference>
<dbReference type="Gene3D" id="1.10.1020.10">
    <property type="entry name" value="Adenine-specific Methyltransferase, Domain 2"/>
    <property type="match status" value="1"/>
</dbReference>
<comment type="catalytic activity">
    <reaction evidence="6 8">
        <text>a 2'-deoxyadenosine in DNA + S-adenosyl-L-methionine = an N(6)-methyl-2'-deoxyadenosine in DNA + S-adenosyl-L-homocysteine + H(+)</text>
        <dbReference type="Rhea" id="RHEA:15197"/>
        <dbReference type="Rhea" id="RHEA-COMP:12418"/>
        <dbReference type="Rhea" id="RHEA-COMP:12419"/>
        <dbReference type="ChEBI" id="CHEBI:15378"/>
        <dbReference type="ChEBI" id="CHEBI:57856"/>
        <dbReference type="ChEBI" id="CHEBI:59789"/>
        <dbReference type="ChEBI" id="CHEBI:90615"/>
        <dbReference type="ChEBI" id="CHEBI:90616"/>
        <dbReference type="EC" id="2.1.1.72"/>
    </reaction>
</comment>
<dbReference type="InterPro" id="IPR002052">
    <property type="entry name" value="DNA_methylase_N6_adenine_CS"/>
</dbReference>